<keyword evidence="4" id="KW-1185">Reference proteome</keyword>
<protein>
    <submittedName>
        <fullName evidence="3">Uncharacterized protein</fullName>
    </submittedName>
</protein>
<dbReference type="Proteomes" id="UP000278143">
    <property type="component" value="Unassembled WGS sequence"/>
</dbReference>
<feature type="region of interest" description="Disordered" evidence="2">
    <location>
        <begin position="49"/>
        <end position="72"/>
    </location>
</feature>
<evidence type="ECO:0000256" key="2">
    <source>
        <dbReference type="SAM" id="MobiDB-lite"/>
    </source>
</evidence>
<gene>
    <name evidence="3" type="ORF">SYNPS1DRAFT_22674</name>
</gene>
<dbReference type="AlphaFoldDB" id="A0A4P9YYZ8"/>
<dbReference type="OrthoDB" id="10375116at2759"/>
<dbReference type="EMBL" id="KZ989784">
    <property type="protein sequence ID" value="RKP25347.1"/>
    <property type="molecule type" value="Genomic_DNA"/>
</dbReference>
<proteinExistence type="predicted"/>
<feature type="coiled-coil region" evidence="1">
    <location>
        <begin position="201"/>
        <end position="268"/>
    </location>
</feature>
<evidence type="ECO:0000313" key="3">
    <source>
        <dbReference type="EMBL" id="RKP25347.1"/>
    </source>
</evidence>
<feature type="compositionally biased region" description="Polar residues" evidence="2">
    <location>
        <begin position="49"/>
        <end position="66"/>
    </location>
</feature>
<feature type="region of interest" description="Disordered" evidence="2">
    <location>
        <begin position="487"/>
        <end position="506"/>
    </location>
</feature>
<feature type="coiled-coil region" evidence="1">
    <location>
        <begin position="309"/>
        <end position="402"/>
    </location>
</feature>
<organism evidence="3 4">
    <name type="scientific">Syncephalis pseudoplumigaleata</name>
    <dbReference type="NCBI Taxonomy" id="1712513"/>
    <lineage>
        <taxon>Eukaryota</taxon>
        <taxon>Fungi</taxon>
        <taxon>Fungi incertae sedis</taxon>
        <taxon>Zoopagomycota</taxon>
        <taxon>Zoopagomycotina</taxon>
        <taxon>Zoopagomycetes</taxon>
        <taxon>Zoopagales</taxon>
        <taxon>Piptocephalidaceae</taxon>
        <taxon>Syncephalis</taxon>
    </lineage>
</organism>
<evidence type="ECO:0000256" key="1">
    <source>
        <dbReference type="SAM" id="Coils"/>
    </source>
</evidence>
<keyword evidence="1" id="KW-0175">Coiled coil</keyword>
<evidence type="ECO:0000313" key="4">
    <source>
        <dbReference type="Proteomes" id="UP000278143"/>
    </source>
</evidence>
<accession>A0A4P9YYZ8</accession>
<sequence>MEFRRSINRMLNAETPSGTADAVVATAQENMTRQERLSQWKEERNRNALKQRNDQNIPPASQNAAKPTQPAKKVLVINRKSRATMGPASFSTKKAVRRATTLRRSSEFVGAERVLQKRHETPAAQQQENRTPMATRNPMPPSAFTPSRFVPSAEDALLIARTPSSPDEYAVDIVHKLRSQVARKDAVIAHLESELNSKASAASDQNMVSALQQELNRLHEANQQQTKEHQARMEQMEASLREEYRVKLSSMEQELQLAHKEIEELRLQRQQAWPVPEAPATPTKPYLKRSSGMVEMVPRAELTEAVYARELAEAKQRDIEAEAQEMQECMTECAAMIEELSGQQQALEAAIEEKAGQIDALMNRCMVAEFRVNEVDELVSERAHLAEQLAMAQRELQRYRDGGANEDGDHVQDMSITMVEKDAHTYQQAVTTLTKQREASEKEWKAIMENTVAMRQETMNCLAEKVKRCQELSKQLKEANETIETLKQPPSADGSRRHRLLLPSNHPDTDIVKDAYMVELSLEPDTDAVAPQQERFRRELRRRNIAFDERFSFSITINALSLALDSTNIDLVANMTDGARPARAGGELGRG</sequence>
<feature type="compositionally biased region" description="Polar residues" evidence="2">
    <location>
        <begin position="123"/>
        <end position="134"/>
    </location>
</feature>
<name>A0A4P9YYZ8_9FUNG</name>
<reference evidence="4" key="1">
    <citation type="journal article" date="2018" name="Nat. Microbiol.">
        <title>Leveraging single-cell genomics to expand the fungal tree of life.</title>
        <authorList>
            <person name="Ahrendt S.R."/>
            <person name="Quandt C.A."/>
            <person name="Ciobanu D."/>
            <person name="Clum A."/>
            <person name="Salamov A."/>
            <person name="Andreopoulos B."/>
            <person name="Cheng J.F."/>
            <person name="Woyke T."/>
            <person name="Pelin A."/>
            <person name="Henrissat B."/>
            <person name="Reynolds N.K."/>
            <person name="Benny G.L."/>
            <person name="Smith M.E."/>
            <person name="James T.Y."/>
            <person name="Grigoriev I.V."/>
        </authorList>
    </citation>
    <scope>NUCLEOTIDE SEQUENCE [LARGE SCALE GENOMIC DNA]</scope>
    <source>
        <strain evidence="4">Benny S71-1</strain>
    </source>
</reference>
<feature type="region of interest" description="Disordered" evidence="2">
    <location>
        <begin position="114"/>
        <end position="138"/>
    </location>
</feature>